<dbReference type="Proteomes" id="UP000800200">
    <property type="component" value="Unassembled WGS sequence"/>
</dbReference>
<protein>
    <submittedName>
        <fullName evidence="1">Uncharacterized protein</fullName>
    </submittedName>
</protein>
<evidence type="ECO:0000313" key="2">
    <source>
        <dbReference type="EMBL" id="KAF2189909.1"/>
    </source>
</evidence>
<name>A0A6A6DTC9_9PEZI</name>
<accession>A0A6A6DTC9</accession>
<dbReference type="EMBL" id="ML994648">
    <property type="protein sequence ID" value="KAF2182313.1"/>
    <property type="molecule type" value="Genomic_DNA"/>
</dbReference>
<organism evidence="1 3">
    <name type="scientific">Zopfia rhizophila CBS 207.26</name>
    <dbReference type="NCBI Taxonomy" id="1314779"/>
    <lineage>
        <taxon>Eukaryota</taxon>
        <taxon>Fungi</taxon>
        <taxon>Dikarya</taxon>
        <taxon>Ascomycota</taxon>
        <taxon>Pezizomycotina</taxon>
        <taxon>Dothideomycetes</taxon>
        <taxon>Dothideomycetes incertae sedis</taxon>
        <taxon>Zopfiaceae</taxon>
        <taxon>Zopfia</taxon>
    </lineage>
</organism>
<gene>
    <name evidence="1" type="ORF">K469DRAFT_231597</name>
    <name evidence="2" type="ORF">K469DRAFT_701187</name>
</gene>
<evidence type="ECO:0000313" key="3">
    <source>
        <dbReference type="Proteomes" id="UP000800200"/>
    </source>
</evidence>
<dbReference type="EMBL" id="ML994620">
    <property type="protein sequence ID" value="KAF2189909.1"/>
    <property type="molecule type" value="Genomic_DNA"/>
</dbReference>
<evidence type="ECO:0000313" key="1">
    <source>
        <dbReference type="EMBL" id="KAF2182313.1"/>
    </source>
</evidence>
<reference evidence="1" key="1">
    <citation type="journal article" date="2020" name="Stud. Mycol.">
        <title>101 Dothideomycetes genomes: a test case for predicting lifestyles and emergence of pathogens.</title>
        <authorList>
            <person name="Haridas S."/>
            <person name="Albert R."/>
            <person name="Binder M."/>
            <person name="Bloem J."/>
            <person name="Labutti K."/>
            <person name="Salamov A."/>
            <person name="Andreopoulos B."/>
            <person name="Baker S."/>
            <person name="Barry K."/>
            <person name="Bills G."/>
            <person name="Bluhm B."/>
            <person name="Cannon C."/>
            <person name="Castanera R."/>
            <person name="Culley D."/>
            <person name="Daum C."/>
            <person name="Ezra D."/>
            <person name="Gonzalez J."/>
            <person name="Henrissat B."/>
            <person name="Kuo A."/>
            <person name="Liang C."/>
            <person name="Lipzen A."/>
            <person name="Lutzoni F."/>
            <person name="Magnuson J."/>
            <person name="Mondo S."/>
            <person name="Nolan M."/>
            <person name="Ohm R."/>
            <person name="Pangilinan J."/>
            <person name="Park H.-J."/>
            <person name="Ramirez L."/>
            <person name="Alfaro M."/>
            <person name="Sun H."/>
            <person name="Tritt A."/>
            <person name="Yoshinaga Y."/>
            <person name="Zwiers L.-H."/>
            <person name="Turgeon B."/>
            <person name="Goodwin S."/>
            <person name="Spatafora J."/>
            <person name="Crous P."/>
            <person name="Grigoriev I."/>
        </authorList>
    </citation>
    <scope>NUCLEOTIDE SEQUENCE</scope>
    <source>
        <strain evidence="1">CBS 207.26</strain>
    </source>
</reference>
<keyword evidence="3" id="KW-1185">Reference proteome</keyword>
<proteinExistence type="predicted"/>
<dbReference type="AlphaFoldDB" id="A0A6A6DTC9"/>
<sequence length="61" mass="6786">MHSIALPSIEYCHASLKSHISPRNAAASAPCKPLITFPLITQFPFIQILSDLRQVHRASLF</sequence>